<comment type="similarity">
    <text evidence="1">Belongs to the WD repeat WDR55 family.</text>
</comment>
<evidence type="ECO:0000313" key="8">
    <source>
        <dbReference type="Proteomes" id="UP000019384"/>
    </source>
</evidence>
<feature type="region of interest" description="Disordered" evidence="6">
    <location>
        <begin position="367"/>
        <end position="526"/>
    </location>
</feature>
<dbReference type="InterPro" id="IPR050505">
    <property type="entry name" value="WDR55/POC1"/>
</dbReference>
<dbReference type="STRING" id="1382522.W6MFV6"/>
<dbReference type="InterPro" id="IPR001680">
    <property type="entry name" value="WD40_rpt"/>
</dbReference>
<dbReference type="Gene3D" id="2.130.10.10">
    <property type="entry name" value="YVTN repeat-like/Quinoprotein amine dehydrogenase"/>
    <property type="match status" value="2"/>
</dbReference>
<dbReference type="OrthoDB" id="2288928at2759"/>
<dbReference type="InterPro" id="IPR015943">
    <property type="entry name" value="WD40/YVTN_repeat-like_dom_sf"/>
</dbReference>
<reference evidence="7" key="2">
    <citation type="submission" date="2014-02" db="EMBL/GenBank/DDBJ databases">
        <title>Complete DNA sequence of /Kuraishia capsulata/ illustrates novel genomic features among budding yeasts (/Saccharomycotina/).</title>
        <authorList>
            <person name="Morales L."/>
            <person name="Noel B."/>
            <person name="Porcel B."/>
            <person name="Marcet-Houben M."/>
            <person name="Hullo M-F."/>
            <person name="Sacerdot C."/>
            <person name="Tekaia F."/>
            <person name="Leh-Louis V."/>
            <person name="Despons L."/>
            <person name="Khanna V."/>
            <person name="Aury J-M."/>
            <person name="Barbe V."/>
            <person name="Couloux A."/>
            <person name="Labadie K."/>
            <person name="Pelletier E."/>
            <person name="Souciet J-L."/>
            <person name="Boekhout T."/>
            <person name="Gabaldon T."/>
            <person name="Wincker P."/>
            <person name="Dujon B."/>
        </authorList>
    </citation>
    <scope>NUCLEOTIDE SEQUENCE</scope>
    <source>
        <strain evidence="7">CBS 1993</strain>
    </source>
</reference>
<dbReference type="AlphaFoldDB" id="W6MFV6"/>
<sequence>MGKKSAKSAKIAATQAMASTCQPLLELKHEDPVFSLAAHPTRPLIVTGSASGRVKLLSYDAELLADKLKANSKTGKTISSGESTKKKPWLVSKLGEKDEILGAQDSGFAVQWKTKRHKGSCRSISFDKSGDHVYTVGLDKIIKCASTETGQVVKKSDEMKDWSSNVTQLLKAPNKDMLLVGTESGNLFVYDSRTFKQVYMIPNLHDDAINKMTHMAGSSDYKYISVGSTTVTEFDIRKGIVRQSEDQEDEILAVDYVDRENFKTLSCGMGDGVVTIWKPEKNNLSDQISRVRVSKESVETIVSTMDDTGDSVWAGTADGLIKKVNTRMGKVTEARIHSMNDDVSFLDIDFDYRLISCGMDKLKIWSADAESDEEESDFSRNSSDSEEDDNSEDDIQGGHDGEAKEVSDVDSFESFGSDDWEDMLDDSGEGEEDADDAEGAEGAEESEGEDENEDESELAVLTKLAVKRRFAPAKADQTPIETISNAPAEEDKPAAEKPKKKQKKLTGKQLKNMQTHEHGIRKFDDL</sequence>
<dbReference type="HOGENOM" id="CLU_035623_0_0_1"/>
<evidence type="ECO:0000256" key="4">
    <source>
        <dbReference type="ARBA" id="ARBA00039238"/>
    </source>
</evidence>
<dbReference type="PANTHER" id="PTHR44019">
    <property type="entry name" value="WD REPEAT-CONTAINING PROTEIN 55"/>
    <property type="match status" value="1"/>
</dbReference>
<accession>W6MFV6</accession>
<dbReference type="PANTHER" id="PTHR44019:SF20">
    <property type="entry name" value="WD REPEAT-CONTAINING PROTEIN 55"/>
    <property type="match status" value="1"/>
</dbReference>
<protein>
    <recommendedName>
        <fullName evidence="4">WD repeat-containing protein JIP5</fullName>
    </recommendedName>
    <alternativeName>
        <fullName evidence="5">WD repeat-containing protein jip5</fullName>
    </alternativeName>
</protein>
<proteinExistence type="inferred from homology"/>
<dbReference type="SUPFAM" id="SSF50978">
    <property type="entry name" value="WD40 repeat-like"/>
    <property type="match status" value="1"/>
</dbReference>
<feature type="compositionally biased region" description="Acidic residues" evidence="6">
    <location>
        <begin position="384"/>
        <end position="395"/>
    </location>
</feature>
<evidence type="ECO:0000256" key="3">
    <source>
        <dbReference type="ARBA" id="ARBA00022737"/>
    </source>
</evidence>
<dbReference type="RefSeq" id="XP_022456528.1">
    <property type="nucleotide sequence ID" value="XM_022605017.1"/>
</dbReference>
<keyword evidence="3" id="KW-0677">Repeat</keyword>
<dbReference type="SMART" id="SM00320">
    <property type="entry name" value="WD40"/>
    <property type="match status" value="5"/>
</dbReference>
<feature type="compositionally biased region" description="Acidic residues" evidence="6">
    <location>
        <begin position="408"/>
        <end position="457"/>
    </location>
</feature>
<keyword evidence="2" id="KW-0853">WD repeat</keyword>
<dbReference type="GO" id="GO:0042273">
    <property type="term" value="P:ribosomal large subunit biogenesis"/>
    <property type="evidence" value="ECO:0007669"/>
    <property type="project" value="EnsemblFungi"/>
</dbReference>
<reference evidence="7" key="1">
    <citation type="submission" date="2013-12" db="EMBL/GenBank/DDBJ databases">
        <authorList>
            <person name="Genoscope - CEA"/>
        </authorList>
    </citation>
    <scope>NUCLEOTIDE SEQUENCE</scope>
    <source>
        <strain evidence="7">CBS 1993</strain>
    </source>
</reference>
<name>W6MFV6_9ASCO</name>
<evidence type="ECO:0000256" key="1">
    <source>
        <dbReference type="ARBA" id="ARBA00007625"/>
    </source>
</evidence>
<keyword evidence="8" id="KW-1185">Reference proteome</keyword>
<evidence type="ECO:0000256" key="5">
    <source>
        <dbReference type="ARBA" id="ARBA00039514"/>
    </source>
</evidence>
<dbReference type="GeneID" id="34517916"/>
<feature type="compositionally biased region" description="Basic and acidic residues" evidence="6">
    <location>
        <begin position="514"/>
        <end position="526"/>
    </location>
</feature>
<evidence type="ECO:0000256" key="6">
    <source>
        <dbReference type="SAM" id="MobiDB-lite"/>
    </source>
</evidence>
<organism evidence="7 8">
    <name type="scientific">Kuraishia capsulata CBS 1993</name>
    <dbReference type="NCBI Taxonomy" id="1382522"/>
    <lineage>
        <taxon>Eukaryota</taxon>
        <taxon>Fungi</taxon>
        <taxon>Dikarya</taxon>
        <taxon>Ascomycota</taxon>
        <taxon>Saccharomycotina</taxon>
        <taxon>Pichiomycetes</taxon>
        <taxon>Pichiales</taxon>
        <taxon>Pichiaceae</taxon>
        <taxon>Kuraishia</taxon>
    </lineage>
</organism>
<gene>
    <name evidence="7" type="ORF">KUCA_T00000475001</name>
</gene>
<dbReference type="Pfam" id="PF00400">
    <property type="entry name" value="WD40"/>
    <property type="match status" value="2"/>
</dbReference>
<dbReference type="Proteomes" id="UP000019384">
    <property type="component" value="Unassembled WGS sequence"/>
</dbReference>
<dbReference type="InterPro" id="IPR036322">
    <property type="entry name" value="WD40_repeat_dom_sf"/>
</dbReference>
<evidence type="ECO:0000313" key="7">
    <source>
        <dbReference type="EMBL" id="CDK24511.1"/>
    </source>
</evidence>
<feature type="compositionally biased region" description="Basic and acidic residues" evidence="6">
    <location>
        <begin position="396"/>
        <end position="407"/>
    </location>
</feature>
<dbReference type="EMBL" id="HG793125">
    <property type="protein sequence ID" value="CDK24511.1"/>
    <property type="molecule type" value="Genomic_DNA"/>
</dbReference>
<evidence type="ECO:0000256" key="2">
    <source>
        <dbReference type="ARBA" id="ARBA00022574"/>
    </source>
</evidence>